<gene>
    <name evidence="1" type="ORF">JL107_16555</name>
</gene>
<dbReference type="PRINTS" id="PR01210">
    <property type="entry name" value="GGTRANSPTASE"/>
</dbReference>
<dbReference type="RefSeq" id="WP_205258177.1">
    <property type="nucleotide sequence ID" value="NZ_BAAAPV010000002.1"/>
</dbReference>
<keyword evidence="2" id="KW-1185">Reference proteome</keyword>
<organism evidence="1 2">
    <name type="scientific">Nakamurella flavida</name>
    <dbReference type="NCBI Taxonomy" id="363630"/>
    <lineage>
        <taxon>Bacteria</taxon>
        <taxon>Bacillati</taxon>
        <taxon>Actinomycetota</taxon>
        <taxon>Actinomycetes</taxon>
        <taxon>Nakamurellales</taxon>
        <taxon>Nakamurellaceae</taxon>
        <taxon>Nakamurella</taxon>
    </lineage>
</organism>
<dbReference type="InterPro" id="IPR029055">
    <property type="entry name" value="Ntn_hydrolases_N"/>
</dbReference>
<dbReference type="EMBL" id="JAERWL010000014">
    <property type="protein sequence ID" value="MBM9478062.1"/>
    <property type="molecule type" value="Genomic_DNA"/>
</dbReference>
<accession>A0A938YRE8</accession>
<sequence>MTTPHHATPRRPGPAVHCRALTGDLGAVSAAHPSAAAAAVRALQAGGTAVDATIAAQAVVAVLMPHSAGLGGDMFALVHEPDGTVGAVNGSGRSAARPVPGGSATGIGIGAQVTVPGMVAGWFAAHERYGRLPVTEILAPARRLARRGAVVDTDLAAAVAQQRPRLQAGGAGGWDLLALSAGDRWRQPALADALDALAGQGPDAFYRGPAAAAITAAVGRHGGTLSVDDLAAHVTDLSPPLALAWDGGNAHVQPPPSQGVLLAMALAWLQDRPPADDHLLVELTEAVFAHRADCFRGAALLDAELVVDPERATRRGGPRAYLHTAGVAVADAAGMVVSSLVSVFDDFGSGIWVPELGCTLNNRGAGFTDGANAPAAGARPVHTLAPALTVDRNGDVLALATPGADGQIQTLLQVLTALRRGDDLATAVAAPRWRSEHAELLVEAGHPARDDLSARGHGVRDRDGGDPVFGAVVAAGTRRGAPYAAADWRRFVWSAVA</sequence>
<dbReference type="Gene3D" id="3.60.20.40">
    <property type="match status" value="1"/>
</dbReference>
<comment type="caution">
    <text evidence="1">The sequence shown here is derived from an EMBL/GenBank/DDBJ whole genome shotgun (WGS) entry which is preliminary data.</text>
</comment>
<dbReference type="PANTHER" id="PTHR43881:SF1">
    <property type="entry name" value="GAMMA-GLUTAMYLTRANSPEPTIDASE (AFU_ORTHOLOGUE AFUA_4G13580)"/>
    <property type="match status" value="1"/>
</dbReference>
<reference evidence="1" key="1">
    <citation type="submission" date="2021-01" db="EMBL/GenBank/DDBJ databases">
        <title>KCTC 19127 draft genome.</title>
        <authorList>
            <person name="An D."/>
        </authorList>
    </citation>
    <scope>NUCLEOTIDE SEQUENCE</scope>
    <source>
        <strain evidence="1">KCTC 19127</strain>
    </source>
</reference>
<dbReference type="InterPro" id="IPR052896">
    <property type="entry name" value="GGT-like_enzyme"/>
</dbReference>
<dbReference type="Pfam" id="PF01019">
    <property type="entry name" value="G_glu_transpept"/>
    <property type="match status" value="1"/>
</dbReference>
<proteinExistence type="predicted"/>
<dbReference type="InterPro" id="IPR043137">
    <property type="entry name" value="GGT_ssub_C"/>
</dbReference>
<name>A0A938YRE8_9ACTN</name>
<dbReference type="PANTHER" id="PTHR43881">
    <property type="entry name" value="GAMMA-GLUTAMYLTRANSPEPTIDASE (AFU_ORTHOLOGUE AFUA_4G13580)"/>
    <property type="match status" value="1"/>
</dbReference>
<dbReference type="SUPFAM" id="SSF56235">
    <property type="entry name" value="N-terminal nucleophile aminohydrolases (Ntn hydrolases)"/>
    <property type="match status" value="1"/>
</dbReference>
<protein>
    <submittedName>
        <fullName evidence="1">Gamma-glutamyltransferase</fullName>
    </submittedName>
</protein>
<dbReference type="AlphaFoldDB" id="A0A938YRE8"/>
<evidence type="ECO:0000313" key="2">
    <source>
        <dbReference type="Proteomes" id="UP000663801"/>
    </source>
</evidence>
<evidence type="ECO:0000313" key="1">
    <source>
        <dbReference type="EMBL" id="MBM9478062.1"/>
    </source>
</evidence>
<dbReference type="Proteomes" id="UP000663801">
    <property type="component" value="Unassembled WGS sequence"/>
</dbReference>